<feature type="compositionally biased region" description="Pro residues" evidence="1">
    <location>
        <begin position="608"/>
        <end position="620"/>
    </location>
</feature>
<dbReference type="InterPro" id="IPR013783">
    <property type="entry name" value="Ig-like_fold"/>
</dbReference>
<dbReference type="Pfam" id="PF17164">
    <property type="entry name" value="DUF5122"/>
    <property type="match status" value="5"/>
</dbReference>
<evidence type="ECO:0000313" key="4">
    <source>
        <dbReference type="Proteomes" id="UP001147700"/>
    </source>
</evidence>
<dbReference type="EMBL" id="JAPCID010000005">
    <property type="protein sequence ID" value="MDA0136631.1"/>
    <property type="molecule type" value="Genomic_DNA"/>
</dbReference>
<dbReference type="Gene3D" id="2.60.40.10">
    <property type="entry name" value="Immunoglobulins"/>
    <property type="match status" value="1"/>
</dbReference>
<dbReference type="InterPro" id="IPR013431">
    <property type="entry name" value="Delta_60_rpt"/>
</dbReference>
<accession>A0ABT4RDM1</accession>
<organism evidence="3 4">
    <name type="scientific">Solirubrobacter deserti</name>
    <dbReference type="NCBI Taxonomy" id="2282478"/>
    <lineage>
        <taxon>Bacteria</taxon>
        <taxon>Bacillati</taxon>
        <taxon>Actinomycetota</taxon>
        <taxon>Thermoleophilia</taxon>
        <taxon>Solirubrobacterales</taxon>
        <taxon>Solirubrobacteraceae</taxon>
        <taxon>Solirubrobacter</taxon>
    </lineage>
</organism>
<evidence type="ECO:0000256" key="1">
    <source>
        <dbReference type="SAM" id="MobiDB-lite"/>
    </source>
</evidence>
<keyword evidence="4" id="KW-1185">Reference proteome</keyword>
<evidence type="ECO:0000256" key="2">
    <source>
        <dbReference type="SAM" id="SignalP"/>
    </source>
</evidence>
<name>A0ABT4RDM1_9ACTN</name>
<dbReference type="SUPFAM" id="SSF63829">
    <property type="entry name" value="Calcium-dependent phosphotriesterase"/>
    <property type="match status" value="1"/>
</dbReference>
<evidence type="ECO:0000313" key="3">
    <source>
        <dbReference type="EMBL" id="MDA0136631.1"/>
    </source>
</evidence>
<feature type="region of interest" description="Disordered" evidence="1">
    <location>
        <begin position="594"/>
        <end position="620"/>
    </location>
</feature>
<sequence>MPRLLAALCLTLLLVSAPAAHAQRPGELDRSFGNGGVVVKDVGTYGEGRYDDAADVLIQRDGKILVIGDGEHGTSREDADYDPGVVRLHPDGSLDGSWGTGGVSRVEVPGTDWVNAGALGPDGKLVTVGQNRPGGAIIRYTTTGAPDTTFGNRGVVQLPQPWYLNAVDVMDDGRIVVGAVSDVSELSTAVVMRFTPTGALDPTFGGGDGRLDFRFLDGSERGDGVTDLAVEPDGDIVVAGWGAWFRRESQIGMARITDNGTRLVNRKTIFLGGDFEDDSPADLVELSEGRFALAINSHGGAANGNDLGVARLTPELSLDPTFGTGGYTLVNVATGDYASGVAVAPDGKLVVSGSTTERVGTERDTNVVVARFTSEGRLDPAFAGTGVGVFPLAGQRALDVAEAVTVDPRDGGIVFAGYTSPKIGFGDFAVGRVLGAYPTLVSITGGPSGMINRRDARFEFAALTEQEGVYECRLLERVAWEPCISPKTYTGLTDRVHQFEVRFVPRGAENEEHRAAVRRFTTDTTAPTVTLDSATPDGADARFTFRASEDGATFRCQIAGREAVDCSSPYRAFDLPQGAQRFTVWAYDAAGNESEPASTSWTVGGAPPSDPGPPPPPPALCPEGAHASVTVGVVTAQATSPAGCFTAKIVGRVTELSSAGPIRVNGVGVQPDAGKRVIVRQEPGSGRLMLTGPSRLSLGEASLRVPLGFNWQLGAQNSAAKLALPIVEAGADAFPSALAGMTASIAPTFELSGDNGGTTKVGFKLKLPSAFRAVPHATKDPFNPNADGGLTLEGGIAASNSNGISYNLKGKLQKAWLFGLELEDVGFGYDSGPPSSFEGFGTIKLPSKADVGVAITLGPGGFAGGHVRKISIQVSKIAKPIGYGFFLQRFGGEFEQGTDVFGRPALTISANAGVSFGPRLELPPIFDGEVGSADAKVKLTVGTPWVVEVSGEGKIVEVPVGNLTVKYTHPSKIDLTGRLDYSLGGYGATGEIRDAWFADGDFSVDGVTDINLPGGVIEGRAETVLSMTGVASCFGQPDARIGFARKWGEPVDVLIGACDVGPFRRERPKAASAAHAFTVGERAKVHVVAVEGEGAAPNVTLVGPGGRRVTTPADGSLLQTREAIVVQDPERATTTVALLDPPAGRWRVETPSAVRAVRSAPGLAPVNVKASVKRGVLRWTLDRLPGQRVTFVERGADGARELVTTARASGRVRFKPGTGRRTVEALVTQDGLPRATRVVARFSGPSPKLRRVAKVTLRGGTLRWRGQAAAARYAVAVEAKDGGVESFTPARASLRVGCAVRRVTIVALSGDGRPGPAFTRRIRC</sequence>
<dbReference type="Gene3D" id="2.80.10.50">
    <property type="match status" value="3"/>
</dbReference>
<feature type="signal peptide" evidence="2">
    <location>
        <begin position="1"/>
        <end position="22"/>
    </location>
</feature>
<feature type="chain" id="PRO_5046232778" evidence="2">
    <location>
        <begin position="23"/>
        <end position="1324"/>
    </location>
</feature>
<dbReference type="RefSeq" id="WP_202952237.1">
    <property type="nucleotide sequence ID" value="NZ_JAPCID010000005.1"/>
</dbReference>
<comment type="caution">
    <text evidence="3">The sequence shown here is derived from an EMBL/GenBank/DDBJ whole genome shotgun (WGS) entry which is preliminary data.</text>
</comment>
<keyword evidence="2" id="KW-0732">Signal</keyword>
<gene>
    <name evidence="3" type="ORF">OJ962_03920</name>
</gene>
<dbReference type="Proteomes" id="UP001147700">
    <property type="component" value="Unassembled WGS sequence"/>
</dbReference>
<protein>
    <submittedName>
        <fullName evidence="3">Uncharacterized protein</fullName>
    </submittedName>
</protein>
<proteinExistence type="predicted"/>
<dbReference type="NCBIfam" id="TIGR02608">
    <property type="entry name" value="delta_60_rpt"/>
    <property type="match status" value="6"/>
</dbReference>
<reference evidence="3" key="1">
    <citation type="submission" date="2022-10" db="EMBL/GenBank/DDBJ databases">
        <title>The WGS of Solirubrobacter sp. CPCC 204708.</title>
        <authorList>
            <person name="Jiang Z."/>
        </authorList>
    </citation>
    <scope>NUCLEOTIDE SEQUENCE</scope>
    <source>
        <strain evidence="3">CPCC 204708</strain>
    </source>
</reference>